<sequence precursor="true">MTRRLPVLLLGALLAAVGLGCGGRPYTAAETAAPVPPLNYAETTVDGHRLLADDPAGSGRVVEVLGGLDNAEHVAVVVPGSGQTRANFRASGAHPGAVPLANGRALHAEMRERAPGRKTAVVVWLGYLPPQGYGPELAHLGAAEQGADALVRFTRDVLPADAHVTLACHSYGTAVCGLAATRPGVAGDVVALASPGMGVADADAIRARVWTTRAPGDWIAWVPSLRIGPLGLGGDPMNPDFGATRFAAGDISGHTRYYHPGSAALAGTASISLGEGDAVAGDRP</sequence>
<dbReference type="Proteomes" id="UP000292235">
    <property type="component" value="Chromosome"/>
</dbReference>
<dbReference type="InterPro" id="IPR029058">
    <property type="entry name" value="AB_hydrolase_fold"/>
</dbReference>
<reference evidence="2 3" key="1">
    <citation type="submission" date="2019-02" db="EMBL/GenBank/DDBJ databases">
        <authorList>
            <person name="Khodamoradi S."/>
            <person name="Hahnke R.L."/>
            <person name="Kaempfer P."/>
            <person name="Schumann P."/>
            <person name="Rohde M."/>
            <person name="Steinert M."/>
            <person name="Luzhetskyy A."/>
            <person name="Wink J."/>
            <person name="Ruckert C."/>
        </authorList>
    </citation>
    <scope>NUCLEOTIDE SEQUENCE [LARGE SCALE GENOMIC DNA]</scope>
    <source>
        <strain evidence="2 3">M2</strain>
    </source>
</reference>
<dbReference type="EMBL" id="CP036455">
    <property type="protein sequence ID" value="QBI52636.1"/>
    <property type="molecule type" value="Genomic_DNA"/>
</dbReference>
<dbReference type="InterPro" id="IPR010427">
    <property type="entry name" value="DUF1023"/>
</dbReference>
<dbReference type="RefSeq" id="WP_131097159.1">
    <property type="nucleotide sequence ID" value="NZ_CP036455.1"/>
</dbReference>
<gene>
    <name evidence="2" type="ORF">EKD16_04130</name>
</gene>
<evidence type="ECO:0000259" key="1">
    <source>
        <dbReference type="Pfam" id="PF06259"/>
    </source>
</evidence>
<keyword evidence="3" id="KW-1185">Reference proteome</keyword>
<protein>
    <recommendedName>
        <fullName evidence="1">DUF1023 domain-containing protein</fullName>
    </recommendedName>
</protein>
<accession>A0A4P6PWM5</accession>
<dbReference type="PROSITE" id="PS51257">
    <property type="entry name" value="PROKAR_LIPOPROTEIN"/>
    <property type="match status" value="1"/>
</dbReference>
<feature type="domain" description="DUF1023" evidence="1">
    <location>
        <begin position="54"/>
        <end position="225"/>
    </location>
</feature>
<dbReference type="SUPFAM" id="SSF53474">
    <property type="entry name" value="alpha/beta-Hydrolases"/>
    <property type="match status" value="1"/>
</dbReference>
<dbReference type="AlphaFoldDB" id="A0A4P6PWM5"/>
<organism evidence="2 3">
    <name type="scientific">Streptomonospora litoralis</name>
    <dbReference type="NCBI Taxonomy" id="2498135"/>
    <lineage>
        <taxon>Bacteria</taxon>
        <taxon>Bacillati</taxon>
        <taxon>Actinomycetota</taxon>
        <taxon>Actinomycetes</taxon>
        <taxon>Streptosporangiales</taxon>
        <taxon>Nocardiopsidaceae</taxon>
        <taxon>Streptomonospora</taxon>
    </lineage>
</organism>
<dbReference type="OrthoDB" id="5170249at2"/>
<evidence type="ECO:0000313" key="3">
    <source>
        <dbReference type="Proteomes" id="UP000292235"/>
    </source>
</evidence>
<proteinExistence type="predicted"/>
<dbReference type="KEGG" id="strr:EKD16_04130"/>
<evidence type="ECO:0000313" key="2">
    <source>
        <dbReference type="EMBL" id="QBI52636.1"/>
    </source>
</evidence>
<name>A0A4P6PWM5_9ACTN</name>
<dbReference type="Pfam" id="PF06259">
    <property type="entry name" value="Abhydrolase_8"/>
    <property type="match status" value="1"/>
</dbReference>